<comment type="similarity">
    <text evidence="1">Belongs to the protein kinase superfamily. STE Ser/Thr protein kinase family. MAP kinase kinase kinase subfamily.</text>
</comment>
<evidence type="ECO:0000256" key="1">
    <source>
        <dbReference type="ARBA" id="ARBA00006529"/>
    </source>
</evidence>
<dbReference type="GO" id="GO:0005524">
    <property type="term" value="F:ATP binding"/>
    <property type="evidence" value="ECO:0007669"/>
    <property type="project" value="UniProtKB-KW"/>
</dbReference>
<dbReference type="Proteomes" id="UP000288805">
    <property type="component" value="Unassembled WGS sequence"/>
</dbReference>
<organism evidence="7 8">
    <name type="scientific">Vitis vinifera</name>
    <name type="common">Grape</name>
    <dbReference type="NCBI Taxonomy" id="29760"/>
    <lineage>
        <taxon>Eukaryota</taxon>
        <taxon>Viridiplantae</taxon>
        <taxon>Streptophyta</taxon>
        <taxon>Embryophyta</taxon>
        <taxon>Tracheophyta</taxon>
        <taxon>Spermatophyta</taxon>
        <taxon>Magnoliopsida</taxon>
        <taxon>eudicotyledons</taxon>
        <taxon>Gunneridae</taxon>
        <taxon>Pentapetalae</taxon>
        <taxon>rosids</taxon>
        <taxon>Vitales</taxon>
        <taxon>Vitaceae</taxon>
        <taxon>Viteae</taxon>
        <taxon>Vitis</taxon>
    </lineage>
</organism>
<accession>A0A438FM21</accession>
<dbReference type="AlphaFoldDB" id="A0A438FM21"/>
<evidence type="ECO:0000256" key="5">
    <source>
        <dbReference type="ARBA" id="ARBA00022777"/>
    </source>
</evidence>
<dbReference type="Gene3D" id="3.30.200.20">
    <property type="entry name" value="Phosphorylase Kinase, domain 1"/>
    <property type="match status" value="1"/>
</dbReference>
<keyword evidence="5 7" id="KW-0418">Kinase</keyword>
<evidence type="ECO:0000313" key="7">
    <source>
        <dbReference type="EMBL" id="RVW60550.1"/>
    </source>
</evidence>
<evidence type="ECO:0000313" key="8">
    <source>
        <dbReference type="Proteomes" id="UP000288805"/>
    </source>
</evidence>
<keyword evidence="2" id="KW-0723">Serine/threonine-protein kinase</keyword>
<evidence type="ECO:0000256" key="2">
    <source>
        <dbReference type="ARBA" id="ARBA00022527"/>
    </source>
</evidence>
<keyword evidence="6" id="KW-0067">ATP-binding</keyword>
<evidence type="ECO:0000256" key="3">
    <source>
        <dbReference type="ARBA" id="ARBA00022679"/>
    </source>
</evidence>
<dbReference type="GO" id="GO:0004674">
    <property type="term" value="F:protein serine/threonine kinase activity"/>
    <property type="evidence" value="ECO:0007669"/>
    <property type="project" value="UniProtKB-KW"/>
</dbReference>
<gene>
    <name evidence="7" type="primary">MEKK1_2</name>
    <name evidence="7" type="ORF">CK203_061458</name>
</gene>
<dbReference type="InterPro" id="IPR011009">
    <property type="entry name" value="Kinase-like_dom_sf"/>
</dbReference>
<evidence type="ECO:0000256" key="4">
    <source>
        <dbReference type="ARBA" id="ARBA00022741"/>
    </source>
</evidence>
<dbReference type="PANTHER" id="PTHR48016">
    <property type="entry name" value="MAP KINASE KINASE KINASE SSK2-RELATED-RELATED"/>
    <property type="match status" value="1"/>
</dbReference>
<comment type="caution">
    <text evidence="7">The sequence shown here is derived from an EMBL/GenBank/DDBJ whole genome shotgun (WGS) entry which is preliminary data.</text>
</comment>
<evidence type="ECO:0000256" key="6">
    <source>
        <dbReference type="ARBA" id="ARBA00022840"/>
    </source>
</evidence>
<keyword evidence="3" id="KW-0808">Transferase</keyword>
<name>A0A438FM21_VITVI</name>
<reference evidence="7 8" key="1">
    <citation type="journal article" date="2018" name="PLoS Genet.">
        <title>Population sequencing reveals clonal diversity and ancestral inbreeding in the grapevine cultivar Chardonnay.</title>
        <authorList>
            <person name="Roach M.J."/>
            <person name="Johnson D.L."/>
            <person name="Bohlmann J."/>
            <person name="van Vuuren H.J."/>
            <person name="Jones S.J."/>
            <person name="Pretorius I.S."/>
            <person name="Schmidt S.A."/>
            <person name="Borneman A.R."/>
        </authorList>
    </citation>
    <scope>NUCLEOTIDE SEQUENCE [LARGE SCALE GENOMIC DNA]</scope>
    <source>
        <strain evidence="8">cv. Chardonnay</strain>
        <tissue evidence="7">Leaf</tissue>
    </source>
</reference>
<dbReference type="PANTHER" id="PTHR48016:SF29">
    <property type="entry name" value="MITOGEN-ACTIVATED PROTEIN KINASE KINASE KINASE 1-RELATED"/>
    <property type="match status" value="1"/>
</dbReference>
<dbReference type="EMBL" id="QGNW01000852">
    <property type="protein sequence ID" value="RVW60550.1"/>
    <property type="molecule type" value="Genomic_DNA"/>
</dbReference>
<keyword evidence="4" id="KW-0547">Nucleotide-binding</keyword>
<sequence length="146" mass="16626">MDLSLVINEMVDEKVHLANEGMVFKINFEKTYDQVDCDLPNPALLGKGHMESNCTSDGFFFAVKEVSLLDQGSQGKQSIYQLEQEISLLSQFEHENIVRYYGTDKFFRFLIDSLPASTVSENETANGKRTYLSFNPIHKIQSDLTM</sequence>
<proteinExistence type="inferred from homology"/>
<protein>
    <submittedName>
        <fullName evidence="7">Mitogen-activated protein kinase kinase kinase 1</fullName>
    </submittedName>
</protein>
<dbReference type="SUPFAM" id="SSF56112">
    <property type="entry name" value="Protein kinase-like (PK-like)"/>
    <property type="match status" value="1"/>
</dbReference>
<dbReference type="InterPro" id="IPR050538">
    <property type="entry name" value="MAP_kinase_kinase_kinase"/>
</dbReference>